<dbReference type="AlphaFoldDB" id="A0A7G1NU45"/>
<reference evidence="2 3" key="1">
    <citation type="journal article" date="2014" name="Int. J. Syst. Evol. Microbiol.">
        <title>Complete genome sequence of Corynebacterium casei LMG S-19264T (=DSM 44701T), isolated from a smear-ripened cheese.</title>
        <authorList>
            <consortium name="US DOE Joint Genome Institute (JGI-PGF)"/>
            <person name="Walter F."/>
            <person name="Albersmeier A."/>
            <person name="Kalinowski J."/>
            <person name="Ruckert C."/>
        </authorList>
    </citation>
    <scope>NUCLEOTIDE SEQUENCE [LARGE SCALE GENOMIC DNA]</scope>
    <source>
        <strain evidence="2 3">JCM 4677</strain>
    </source>
</reference>
<evidence type="ECO:0000256" key="1">
    <source>
        <dbReference type="SAM" id="MobiDB-lite"/>
    </source>
</evidence>
<evidence type="ECO:0000313" key="3">
    <source>
        <dbReference type="Proteomes" id="UP000516444"/>
    </source>
</evidence>
<accession>A0A7G1NU45</accession>
<protein>
    <submittedName>
        <fullName evidence="2">Uncharacterized protein</fullName>
    </submittedName>
</protein>
<gene>
    <name evidence="2" type="ORF">GCM10017557_09410</name>
</gene>
<dbReference type="EMBL" id="AP023440">
    <property type="protein sequence ID" value="BCL26082.1"/>
    <property type="molecule type" value="Genomic_DNA"/>
</dbReference>
<organism evidence="2 3">
    <name type="scientific">Streptomyces aurantiacus</name>
    <dbReference type="NCBI Taxonomy" id="47760"/>
    <lineage>
        <taxon>Bacteria</taxon>
        <taxon>Bacillati</taxon>
        <taxon>Actinomycetota</taxon>
        <taxon>Actinomycetes</taxon>
        <taxon>Kitasatosporales</taxon>
        <taxon>Streptomycetaceae</taxon>
        <taxon>Streptomyces</taxon>
        <taxon>Streptomyces aurantiacus group</taxon>
    </lineage>
</organism>
<feature type="compositionally biased region" description="Low complexity" evidence="1">
    <location>
        <begin position="67"/>
        <end position="77"/>
    </location>
</feature>
<feature type="region of interest" description="Disordered" evidence="1">
    <location>
        <begin position="58"/>
        <end position="77"/>
    </location>
</feature>
<feature type="region of interest" description="Disordered" evidence="1">
    <location>
        <begin position="1"/>
        <end position="39"/>
    </location>
</feature>
<feature type="compositionally biased region" description="Polar residues" evidence="1">
    <location>
        <begin position="1"/>
        <end position="21"/>
    </location>
</feature>
<proteinExistence type="predicted"/>
<dbReference type="Proteomes" id="UP000516444">
    <property type="component" value="Chromosome"/>
</dbReference>
<keyword evidence="3" id="KW-1185">Reference proteome</keyword>
<name>A0A7G1NU45_9ACTN</name>
<dbReference type="KEGG" id="sgm:GCM10017557_09410"/>
<evidence type="ECO:0000313" key="2">
    <source>
        <dbReference type="EMBL" id="BCL26082.1"/>
    </source>
</evidence>
<sequence>MNMSRPSKSTASQHSPRTSTAILLPRADRAKEEGAEEEEDIVVFLSSRRQDVSLEGIREGLGGLGRGSRAARAAEPP</sequence>